<dbReference type="InterPro" id="IPR003786">
    <property type="entry name" value="FdhD"/>
</dbReference>
<protein>
    <recommendedName>
        <fullName evidence="1">Sulfur carrier protein FdhD</fullName>
    </recommendedName>
</protein>
<name>A0A6C2CLH2_9RHOO</name>
<dbReference type="GO" id="GO:0006777">
    <property type="term" value="P:Mo-molybdopterin cofactor biosynthetic process"/>
    <property type="evidence" value="ECO:0007669"/>
    <property type="project" value="UniProtKB-UniRule"/>
</dbReference>
<comment type="caution">
    <text evidence="1">Lacks conserved residue(s) required for the propagation of feature annotation.</text>
</comment>
<dbReference type="GO" id="GO:0097163">
    <property type="term" value="F:sulfur carrier activity"/>
    <property type="evidence" value="ECO:0007669"/>
    <property type="project" value="UniProtKB-UniRule"/>
</dbReference>
<accession>A0A6C2CLH2</accession>
<dbReference type="Pfam" id="PF02634">
    <property type="entry name" value="FdhD-NarQ"/>
    <property type="match status" value="1"/>
</dbReference>
<keyword evidence="1" id="KW-0501">Molybdenum cofactor biosynthesis</keyword>
<comment type="subcellular location">
    <subcellularLocation>
        <location evidence="1">Cytoplasm</location>
    </subcellularLocation>
</comment>
<dbReference type="AlphaFoldDB" id="A0A6C2CLH2"/>
<dbReference type="InterPro" id="IPR016193">
    <property type="entry name" value="Cytidine_deaminase-like"/>
</dbReference>
<dbReference type="PIRSF" id="PIRSF015626">
    <property type="entry name" value="FdhD"/>
    <property type="match status" value="1"/>
</dbReference>
<dbReference type="PANTHER" id="PTHR30592:SF4">
    <property type="entry name" value="SULFUR CARRIER PROTEIN FDHD"/>
    <property type="match status" value="1"/>
</dbReference>
<dbReference type="RefSeq" id="WP_148580170.1">
    <property type="nucleotide sequence ID" value="NZ_SDKK01000015.1"/>
</dbReference>
<reference evidence="2 3" key="1">
    <citation type="submission" date="2019-01" db="EMBL/GenBank/DDBJ databases">
        <title>Zoogloea oleivorans genome sequencing and assembly.</title>
        <authorList>
            <person name="Tancsics A."/>
            <person name="Farkas M."/>
            <person name="Kriszt B."/>
            <person name="Maroti G."/>
            <person name="Horvath B."/>
        </authorList>
    </citation>
    <scope>NUCLEOTIDE SEQUENCE [LARGE SCALE GENOMIC DNA]</scope>
    <source>
        <strain evidence="2 3">Buc</strain>
    </source>
</reference>
<evidence type="ECO:0000313" key="2">
    <source>
        <dbReference type="EMBL" id="TYC55037.1"/>
    </source>
</evidence>
<dbReference type="Gene3D" id="3.40.140.10">
    <property type="entry name" value="Cytidine Deaminase, domain 2"/>
    <property type="match status" value="1"/>
</dbReference>
<comment type="caution">
    <text evidence="2">The sequence shown here is derived from an EMBL/GenBank/DDBJ whole genome shotgun (WGS) entry which is preliminary data.</text>
</comment>
<feature type="active site" description="Cysteine persulfide intermediate" evidence="1">
    <location>
        <position position="137"/>
    </location>
</feature>
<comment type="similarity">
    <text evidence="1">Belongs to the FdhD family.</text>
</comment>
<evidence type="ECO:0000256" key="1">
    <source>
        <dbReference type="HAMAP-Rule" id="MF_00187"/>
    </source>
</evidence>
<sequence>MPDSFEADFDPVEIFRVPLGNGPEAPQLSLTRARRAATTTARVIDHEGLPRDVHVPGEHALTLYLDRRELVTLMTLGQAPEALVMGYLRTQNLIGALTDLEAVHVDWATNSCAIVTRDPAAHDPAARMARRTVTTGCGQGTMFGDWLADLAPVSTSLTLDVATLDLALGRILALDTIYKLSGSVHGCALLRNEAEAPLLYHVEDVGRHNAVDSISGLMWLDEEIGADKIFYTTGRLTSEMVMKAAQLGVPFLVSRSGLTRMGLMLAERLGITLICRARVGRHLVYSHPQRITRSTP</sequence>
<gene>
    <name evidence="1" type="primary">fdhD</name>
    <name evidence="2" type="ORF">ETQ85_16455</name>
</gene>
<dbReference type="HAMAP" id="MF_00187">
    <property type="entry name" value="FdhD"/>
    <property type="match status" value="1"/>
</dbReference>
<proteinExistence type="inferred from homology"/>
<dbReference type="GO" id="GO:0005737">
    <property type="term" value="C:cytoplasm"/>
    <property type="evidence" value="ECO:0007669"/>
    <property type="project" value="UniProtKB-SubCell"/>
</dbReference>
<dbReference type="GO" id="GO:0016783">
    <property type="term" value="F:sulfurtransferase activity"/>
    <property type="evidence" value="ECO:0007669"/>
    <property type="project" value="InterPro"/>
</dbReference>
<dbReference type="Gene3D" id="3.10.20.10">
    <property type="match status" value="1"/>
</dbReference>
<keyword evidence="3" id="KW-1185">Reference proteome</keyword>
<dbReference type="Proteomes" id="UP000389128">
    <property type="component" value="Unassembled WGS sequence"/>
</dbReference>
<comment type="function">
    <text evidence="1">Required for formate dehydrogenase (FDH) activity. Acts as a sulfur carrier protein that transfers sulfur from IscS to the molybdenum cofactor prior to its insertion into FDH.</text>
</comment>
<keyword evidence="2" id="KW-0808">Transferase</keyword>
<organism evidence="2 3">
    <name type="scientific">Zoogloea oleivorans</name>
    <dbReference type="NCBI Taxonomy" id="1552750"/>
    <lineage>
        <taxon>Bacteria</taxon>
        <taxon>Pseudomonadati</taxon>
        <taxon>Pseudomonadota</taxon>
        <taxon>Betaproteobacteria</taxon>
        <taxon>Rhodocyclales</taxon>
        <taxon>Zoogloeaceae</taxon>
        <taxon>Zoogloea</taxon>
    </lineage>
</organism>
<evidence type="ECO:0000313" key="3">
    <source>
        <dbReference type="Proteomes" id="UP000389128"/>
    </source>
</evidence>
<keyword evidence="1" id="KW-0963">Cytoplasm</keyword>
<dbReference type="PANTHER" id="PTHR30592">
    <property type="entry name" value="FORMATE DEHYDROGENASE"/>
    <property type="match status" value="1"/>
</dbReference>
<dbReference type="EMBL" id="SDKK01000015">
    <property type="protein sequence ID" value="TYC55037.1"/>
    <property type="molecule type" value="Genomic_DNA"/>
</dbReference>
<dbReference type="OrthoDB" id="3197277at2"/>
<dbReference type="SUPFAM" id="SSF53927">
    <property type="entry name" value="Cytidine deaminase-like"/>
    <property type="match status" value="1"/>
</dbReference>